<gene>
    <name evidence="2" type="ORF">PGTUg99_000691</name>
</gene>
<dbReference type="EMBL" id="VDEP01000139">
    <property type="protein sequence ID" value="KAA1128715.1"/>
    <property type="molecule type" value="Genomic_DNA"/>
</dbReference>
<protein>
    <submittedName>
        <fullName evidence="2">Uncharacterized protein</fullName>
    </submittedName>
</protein>
<feature type="compositionally biased region" description="Basic and acidic residues" evidence="1">
    <location>
        <begin position="68"/>
        <end position="79"/>
    </location>
</feature>
<accession>A0A5B0RUH6</accession>
<feature type="region of interest" description="Disordered" evidence="1">
    <location>
        <begin position="1"/>
        <end position="38"/>
    </location>
</feature>
<evidence type="ECO:0000313" key="3">
    <source>
        <dbReference type="Proteomes" id="UP000325313"/>
    </source>
</evidence>
<organism evidence="2 3">
    <name type="scientific">Puccinia graminis f. sp. tritici</name>
    <dbReference type="NCBI Taxonomy" id="56615"/>
    <lineage>
        <taxon>Eukaryota</taxon>
        <taxon>Fungi</taxon>
        <taxon>Dikarya</taxon>
        <taxon>Basidiomycota</taxon>
        <taxon>Pucciniomycotina</taxon>
        <taxon>Pucciniomycetes</taxon>
        <taxon>Pucciniales</taxon>
        <taxon>Pucciniaceae</taxon>
        <taxon>Puccinia</taxon>
    </lineage>
</organism>
<dbReference type="AlphaFoldDB" id="A0A5B0RUH6"/>
<feature type="compositionally biased region" description="Polar residues" evidence="1">
    <location>
        <begin position="80"/>
        <end position="92"/>
    </location>
</feature>
<feature type="region of interest" description="Disordered" evidence="1">
    <location>
        <begin position="62"/>
        <end position="92"/>
    </location>
</feature>
<evidence type="ECO:0000256" key="1">
    <source>
        <dbReference type="SAM" id="MobiDB-lite"/>
    </source>
</evidence>
<comment type="caution">
    <text evidence="2">The sequence shown here is derived from an EMBL/GenBank/DDBJ whole genome shotgun (WGS) entry which is preliminary data.</text>
</comment>
<evidence type="ECO:0000313" key="2">
    <source>
        <dbReference type="EMBL" id="KAA1128715.1"/>
    </source>
</evidence>
<name>A0A5B0RUH6_PUCGR</name>
<proteinExistence type="predicted"/>
<reference evidence="2 3" key="1">
    <citation type="submission" date="2019-05" db="EMBL/GenBank/DDBJ databases">
        <title>Emergence of the Ug99 lineage of the wheat stem rust pathogen through somatic hybridization.</title>
        <authorList>
            <person name="Li F."/>
            <person name="Upadhyaya N.M."/>
            <person name="Sperschneider J."/>
            <person name="Matny O."/>
            <person name="Nguyen-Phuc H."/>
            <person name="Mago R."/>
            <person name="Raley C."/>
            <person name="Miller M.E."/>
            <person name="Silverstein K.A.T."/>
            <person name="Henningsen E."/>
            <person name="Hirsch C.D."/>
            <person name="Visser B."/>
            <person name="Pretorius Z.A."/>
            <person name="Steffenson B.J."/>
            <person name="Schwessinger B."/>
            <person name="Dodds P.N."/>
            <person name="Figueroa M."/>
        </authorList>
    </citation>
    <scope>NUCLEOTIDE SEQUENCE [LARGE SCALE GENOMIC DNA]</scope>
    <source>
        <strain evidence="2 3">Ug99</strain>
    </source>
</reference>
<dbReference type="Proteomes" id="UP000325313">
    <property type="component" value="Unassembled WGS sequence"/>
</dbReference>
<sequence>MSNYRLQRLLQEEEDDSTDLSETQQTTEEQKSGKSNEAISYAHKLQAERTKLQDRITEIQISGSLESHISEESALDQERLQSSSHNSCNNSD</sequence>